<evidence type="ECO:0000313" key="5">
    <source>
        <dbReference type="Proteomes" id="UP000594008"/>
    </source>
</evidence>
<dbReference type="InterPro" id="IPR036890">
    <property type="entry name" value="HATPase_C_sf"/>
</dbReference>
<dbReference type="InterPro" id="IPR001932">
    <property type="entry name" value="PPM-type_phosphatase-like_dom"/>
</dbReference>
<dbReference type="FunFam" id="3.30.565.10:FF:000028">
    <property type="entry name" value="PAS sensor protein"/>
    <property type="match status" value="1"/>
</dbReference>
<dbReference type="AlphaFoldDB" id="A0A7M2T6G8"/>
<dbReference type="EMBL" id="CP063374">
    <property type="protein sequence ID" value="QOV44270.1"/>
    <property type="molecule type" value="Genomic_DNA"/>
</dbReference>
<organism evidence="4 5">
    <name type="scientific">Streptomyces chromofuscus</name>
    <dbReference type="NCBI Taxonomy" id="42881"/>
    <lineage>
        <taxon>Bacteria</taxon>
        <taxon>Bacillati</taxon>
        <taxon>Actinomycetota</taxon>
        <taxon>Actinomycetes</taxon>
        <taxon>Kitasatosporales</taxon>
        <taxon>Streptomycetaceae</taxon>
        <taxon>Streptomyces</taxon>
    </lineage>
</organism>
<sequence>MANVRSATVVIDPKGMVNGWSEGAQALFGWTPAEAVGQSATELLAVEVPSCDGFGRPGHIVTARTRLGAALDAELIPHPCVDGDSRCLGFLLVAPPVSCQSSSDEEIIRRTVDQAPFTCVIWDLDLLSRWTNIVTAESGHLEQQDELRGHPLDDAPLPRSMIESMTARLREVRRTGEPSRLVTFGQVRDEDHVRPWSISFWPVRDDNGRMCAIAHWGVDISAEYEARRRLMLLNEAGNAIGGTLDVEGTARELVRALVPGFADMAAVDLFSEVLLGEERSPGPFSGKVTLGRAAQRSTEEVATPVPRGSGTQPPPFHAYAPESPVALCLATGKPQVQLLSEPRPVHRYASGPGLAADPAHWPPGLPVIDDSIRQEGLHSRITVPLRARGTLLGVAQFSRRSHPEPFTADDLILAEDLAAKAAVALDNARLYLRERTTALTLQRSLLPRHLAGQAAVQVATRYLPADSRTGVGGDWFDVIPLSGGRVALVVGDVVGHGVRAAAAMGRLRTAVRTLAAVDLPPDELLTHLDDLVIHLYDSEEGAFPDDQTSVGDLGATCLYAVYDPVTRHCGLATAGHPLPVLVTPGSAATPVSGPVGPLLGLGGLPFVAEELELPPGSVLALFSDGLVESRGHDSDDGMTTLCRALEQPADSLEATCDAVLRALLDKGATDDVALLIARTRAFSPDQVATLDVPPDFAMVEQARKWTAQRLAEWDLTPLEFVLELVVSELVTNAIRYGAPPIQLRLIRDRTLICEVSDCSSTAPHLRRARLFDEGGRGLLPVAQLMQGWGTRHTPHGKSIWCEHALQPSP</sequence>
<dbReference type="InterPro" id="IPR000014">
    <property type="entry name" value="PAS"/>
</dbReference>
<gene>
    <name evidence="4" type="ORF">IPT68_32345</name>
</gene>
<dbReference type="InterPro" id="IPR013656">
    <property type="entry name" value="PAS_4"/>
</dbReference>
<dbReference type="SMART" id="SM00331">
    <property type="entry name" value="PP2C_SIG"/>
    <property type="match status" value="1"/>
</dbReference>
<dbReference type="InterPro" id="IPR029016">
    <property type="entry name" value="GAF-like_dom_sf"/>
</dbReference>
<dbReference type="InterPro" id="IPR036457">
    <property type="entry name" value="PPM-type-like_dom_sf"/>
</dbReference>
<dbReference type="CDD" id="cd00130">
    <property type="entry name" value="PAS"/>
    <property type="match status" value="1"/>
</dbReference>
<dbReference type="SUPFAM" id="SSF55874">
    <property type="entry name" value="ATPase domain of HSP90 chaperone/DNA topoisomerase II/histidine kinase"/>
    <property type="match status" value="1"/>
</dbReference>
<dbReference type="FunFam" id="3.60.40.10:FF:000031">
    <property type="entry name" value="PAS sensor protein"/>
    <property type="match status" value="1"/>
</dbReference>
<dbReference type="RefSeq" id="WP_189700995.1">
    <property type="nucleotide sequence ID" value="NZ_BMTA01000023.1"/>
</dbReference>
<dbReference type="GO" id="GO:0006355">
    <property type="term" value="P:regulation of DNA-templated transcription"/>
    <property type="evidence" value="ECO:0007669"/>
    <property type="project" value="InterPro"/>
</dbReference>
<dbReference type="Pfam" id="PF07228">
    <property type="entry name" value="SpoIIE"/>
    <property type="match status" value="1"/>
</dbReference>
<dbReference type="PANTHER" id="PTHR43156:SF2">
    <property type="entry name" value="STAGE II SPORULATION PROTEIN E"/>
    <property type="match status" value="1"/>
</dbReference>
<dbReference type="SUPFAM" id="SSF55785">
    <property type="entry name" value="PYP-like sensor domain (PAS domain)"/>
    <property type="match status" value="2"/>
</dbReference>
<name>A0A7M2T6G8_STRCW</name>
<dbReference type="InterPro" id="IPR003594">
    <property type="entry name" value="HATPase_dom"/>
</dbReference>
<dbReference type="Gene3D" id="3.30.565.10">
    <property type="entry name" value="Histidine kinase-like ATPase, C-terminal domain"/>
    <property type="match status" value="1"/>
</dbReference>
<evidence type="ECO:0000256" key="2">
    <source>
        <dbReference type="SAM" id="MobiDB-lite"/>
    </source>
</evidence>
<reference evidence="4 5" key="1">
    <citation type="submission" date="2020-10" db="EMBL/GenBank/DDBJ databases">
        <title>Streptomyces chromofuscus complate genome analysis.</title>
        <authorList>
            <person name="Anwar N."/>
        </authorList>
    </citation>
    <scope>NUCLEOTIDE SEQUENCE [LARGE SCALE GENOMIC DNA]</scope>
    <source>
        <strain evidence="4 5">DSM 40273</strain>
    </source>
</reference>
<dbReference type="InterPro" id="IPR035965">
    <property type="entry name" value="PAS-like_dom_sf"/>
</dbReference>
<dbReference type="GO" id="GO:0016791">
    <property type="term" value="F:phosphatase activity"/>
    <property type="evidence" value="ECO:0007669"/>
    <property type="project" value="TreeGrafter"/>
</dbReference>
<dbReference type="SMART" id="SM00065">
    <property type="entry name" value="GAF"/>
    <property type="match status" value="1"/>
</dbReference>
<dbReference type="Pfam" id="PF13581">
    <property type="entry name" value="HATPase_c_2"/>
    <property type="match status" value="1"/>
</dbReference>
<accession>A0A7M2T6G8</accession>
<dbReference type="InterPro" id="IPR003018">
    <property type="entry name" value="GAF"/>
</dbReference>
<dbReference type="Gene3D" id="3.60.40.10">
    <property type="entry name" value="PPM-type phosphatase domain"/>
    <property type="match status" value="1"/>
</dbReference>
<dbReference type="PANTHER" id="PTHR43156">
    <property type="entry name" value="STAGE II SPORULATION PROTEIN E-RELATED"/>
    <property type="match status" value="1"/>
</dbReference>
<dbReference type="InterPro" id="IPR052016">
    <property type="entry name" value="Bact_Sigma-Reg"/>
</dbReference>
<dbReference type="SUPFAM" id="SSF81606">
    <property type="entry name" value="PP2C-like"/>
    <property type="match status" value="1"/>
</dbReference>
<evidence type="ECO:0000256" key="1">
    <source>
        <dbReference type="ARBA" id="ARBA00022801"/>
    </source>
</evidence>
<dbReference type="Gene3D" id="3.30.450.20">
    <property type="entry name" value="PAS domain"/>
    <property type="match status" value="2"/>
</dbReference>
<dbReference type="Pfam" id="PF08448">
    <property type="entry name" value="PAS_4"/>
    <property type="match status" value="1"/>
</dbReference>
<proteinExistence type="predicted"/>
<dbReference type="KEGG" id="schf:IPT68_32345"/>
<dbReference type="FunFam" id="3.30.450.40:FF:000035">
    <property type="entry name" value="PAS sensor protein"/>
    <property type="match status" value="1"/>
</dbReference>
<keyword evidence="1" id="KW-0378">Hydrolase</keyword>
<feature type="domain" description="PAS" evidence="3">
    <location>
        <begin position="1"/>
        <end position="39"/>
    </location>
</feature>
<protein>
    <submittedName>
        <fullName evidence="4">SpoIIE family protein phosphatase</fullName>
    </submittedName>
</protein>
<keyword evidence="5" id="KW-1185">Reference proteome</keyword>
<dbReference type="Pfam" id="PF00989">
    <property type="entry name" value="PAS"/>
    <property type="match status" value="1"/>
</dbReference>
<dbReference type="Proteomes" id="UP000594008">
    <property type="component" value="Chromosome"/>
</dbReference>
<feature type="region of interest" description="Disordered" evidence="2">
    <location>
        <begin position="285"/>
        <end position="310"/>
    </location>
</feature>
<evidence type="ECO:0000313" key="4">
    <source>
        <dbReference type="EMBL" id="QOV44270.1"/>
    </source>
</evidence>
<dbReference type="Pfam" id="PF01590">
    <property type="entry name" value="GAF"/>
    <property type="match status" value="1"/>
</dbReference>
<dbReference type="Gene3D" id="3.30.450.40">
    <property type="match status" value="1"/>
</dbReference>
<dbReference type="CDD" id="cd16936">
    <property type="entry name" value="HATPase_RsbW-like"/>
    <property type="match status" value="1"/>
</dbReference>
<dbReference type="InterPro" id="IPR013767">
    <property type="entry name" value="PAS_fold"/>
</dbReference>
<evidence type="ECO:0000259" key="3">
    <source>
        <dbReference type="PROSITE" id="PS50112"/>
    </source>
</evidence>
<dbReference type="SUPFAM" id="SSF55781">
    <property type="entry name" value="GAF domain-like"/>
    <property type="match status" value="1"/>
</dbReference>
<dbReference type="PROSITE" id="PS50112">
    <property type="entry name" value="PAS"/>
    <property type="match status" value="1"/>
</dbReference>